<gene>
    <name evidence="1" type="ORF">L6452_05362</name>
</gene>
<proteinExistence type="predicted"/>
<reference evidence="2" key="1">
    <citation type="journal article" date="2022" name="Mol. Ecol. Resour.">
        <title>The genomes of chicory, endive, great burdock and yacon provide insights into Asteraceae palaeo-polyploidization history and plant inulin production.</title>
        <authorList>
            <person name="Fan W."/>
            <person name="Wang S."/>
            <person name="Wang H."/>
            <person name="Wang A."/>
            <person name="Jiang F."/>
            <person name="Liu H."/>
            <person name="Zhao H."/>
            <person name="Xu D."/>
            <person name="Zhang Y."/>
        </authorList>
    </citation>
    <scope>NUCLEOTIDE SEQUENCE [LARGE SCALE GENOMIC DNA]</scope>
    <source>
        <strain evidence="2">cv. Niubang</strain>
    </source>
</reference>
<name>A0ACB9EFU8_ARCLA</name>
<dbReference type="EMBL" id="CM042048">
    <property type="protein sequence ID" value="KAI3757819.1"/>
    <property type="molecule type" value="Genomic_DNA"/>
</dbReference>
<dbReference type="Proteomes" id="UP001055879">
    <property type="component" value="Linkage Group LG02"/>
</dbReference>
<organism evidence="1 2">
    <name type="scientific">Arctium lappa</name>
    <name type="common">Greater burdock</name>
    <name type="synonym">Lappa major</name>
    <dbReference type="NCBI Taxonomy" id="4217"/>
    <lineage>
        <taxon>Eukaryota</taxon>
        <taxon>Viridiplantae</taxon>
        <taxon>Streptophyta</taxon>
        <taxon>Embryophyta</taxon>
        <taxon>Tracheophyta</taxon>
        <taxon>Spermatophyta</taxon>
        <taxon>Magnoliopsida</taxon>
        <taxon>eudicotyledons</taxon>
        <taxon>Gunneridae</taxon>
        <taxon>Pentapetalae</taxon>
        <taxon>asterids</taxon>
        <taxon>campanulids</taxon>
        <taxon>Asterales</taxon>
        <taxon>Asteraceae</taxon>
        <taxon>Carduoideae</taxon>
        <taxon>Cardueae</taxon>
        <taxon>Arctiinae</taxon>
        <taxon>Arctium</taxon>
    </lineage>
</organism>
<reference evidence="1 2" key="2">
    <citation type="journal article" date="2022" name="Mol. Ecol. Resour.">
        <title>The genomes of chicory, endive, great burdock and yacon provide insights into Asteraceae paleo-polyploidization history and plant inulin production.</title>
        <authorList>
            <person name="Fan W."/>
            <person name="Wang S."/>
            <person name="Wang H."/>
            <person name="Wang A."/>
            <person name="Jiang F."/>
            <person name="Liu H."/>
            <person name="Zhao H."/>
            <person name="Xu D."/>
            <person name="Zhang Y."/>
        </authorList>
    </citation>
    <scope>NUCLEOTIDE SEQUENCE [LARGE SCALE GENOMIC DNA]</scope>
    <source>
        <strain evidence="2">cv. Niubang</strain>
    </source>
</reference>
<protein>
    <submittedName>
        <fullName evidence="1">Uncharacterized protein</fullName>
    </submittedName>
</protein>
<accession>A0ACB9EFU8</accession>
<sequence>MLAFGCSELFSPLDSLNTSTKSLFDLLKTENTELIKVHKDVFKCLDALADTAGNVDASDVELIKLKAQVDAQDDIKKSILDCLAHLYKKVDNMPKATYKPCPRKFECDFSDAPFAGPDRECLYRLEKKVGDMSTKVSRVGSAMKKLYSLLPSVDEGRNLGEQSGPAEGEQRKYKGKKIMTLEEEVIDAKRKKVGKRVKASISDVLKLKAPLSFIVELSISKDEDKEALKT</sequence>
<evidence type="ECO:0000313" key="2">
    <source>
        <dbReference type="Proteomes" id="UP001055879"/>
    </source>
</evidence>
<comment type="caution">
    <text evidence="1">The sequence shown here is derived from an EMBL/GenBank/DDBJ whole genome shotgun (WGS) entry which is preliminary data.</text>
</comment>
<keyword evidence="2" id="KW-1185">Reference proteome</keyword>
<evidence type="ECO:0000313" key="1">
    <source>
        <dbReference type="EMBL" id="KAI3757819.1"/>
    </source>
</evidence>